<evidence type="ECO:0000313" key="1">
    <source>
        <dbReference type="EMBL" id="NYD35748.1"/>
    </source>
</evidence>
<accession>A0A7Y9DUH4</accession>
<dbReference type="EMBL" id="JACCBN010000001">
    <property type="protein sequence ID" value="NYD35748.1"/>
    <property type="molecule type" value="Genomic_DNA"/>
</dbReference>
<protein>
    <submittedName>
        <fullName evidence="1">Outer membrane murein-binding lipoprotein Lpp</fullName>
    </submittedName>
</protein>
<reference evidence="1 2" key="1">
    <citation type="submission" date="2020-07" db="EMBL/GenBank/DDBJ databases">
        <title>Sequencing the genomes of 1000 actinobacteria strains.</title>
        <authorList>
            <person name="Klenk H.-P."/>
        </authorList>
    </citation>
    <scope>NUCLEOTIDE SEQUENCE [LARGE SCALE GENOMIC DNA]</scope>
    <source>
        <strain evidence="1 2">DSM 45772</strain>
    </source>
</reference>
<keyword evidence="2" id="KW-1185">Reference proteome</keyword>
<dbReference type="AlphaFoldDB" id="A0A7Y9DUH4"/>
<dbReference type="GO" id="GO:0055070">
    <property type="term" value="P:copper ion homeostasis"/>
    <property type="evidence" value="ECO:0007669"/>
    <property type="project" value="InterPro"/>
</dbReference>
<dbReference type="Proteomes" id="UP000535890">
    <property type="component" value="Unassembled WGS sequence"/>
</dbReference>
<sequence>MISFRYHIVSLCAVVLALALGVVLGASSLSQTMLGALSTDRADLSGQVGVLTAERDTARAQQVAADRVLAGTAPALVGGALRDRTVVLVAAPDADPADLDALTGLVGQAGGRVTGTLSLTDAMLAPDRADALRGLVTRVLPAGVQLPSTTDVGTLTGSLLGSLVTAGRGPSSSPAEVGTAFTALSDGGFLAPGAAPAPAQLALVVGGSPTPTPDAAGRATTLAHLASGVHAGGAGTVLATRSADGAVAAVRTDQALRGVSTVDGIGATAGRIAAVLATAEQAAGRTGAYGSAPGLAPLPQRTPVA</sequence>
<dbReference type="Pfam" id="PF11382">
    <property type="entry name" value="MctB"/>
    <property type="match status" value="1"/>
</dbReference>
<dbReference type="RefSeq" id="WP_179793535.1">
    <property type="nucleotide sequence ID" value="NZ_BAABHP010000017.1"/>
</dbReference>
<proteinExistence type="predicted"/>
<gene>
    <name evidence="1" type="ORF">BJ983_001850</name>
</gene>
<name>A0A7Y9DUH4_9PSEU</name>
<dbReference type="GO" id="GO:0016020">
    <property type="term" value="C:membrane"/>
    <property type="evidence" value="ECO:0007669"/>
    <property type="project" value="InterPro"/>
</dbReference>
<comment type="caution">
    <text evidence="1">The sequence shown here is derived from an EMBL/GenBank/DDBJ whole genome shotgun (WGS) entry which is preliminary data.</text>
</comment>
<keyword evidence="1" id="KW-0449">Lipoprotein</keyword>
<organism evidence="1 2">
    <name type="scientific">Actinomycetospora corticicola</name>
    <dbReference type="NCBI Taxonomy" id="663602"/>
    <lineage>
        <taxon>Bacteria</taxon>
        <taxon>Bacillati</taxon>
        <taxon>Actinomycetota</taxon>
        <taxon>Actinomycetes</taxon>
        <taxon>Pseudonocardiales</taxon>
        <taxon>Pseudonocardiaceae</taxon>
        <taxon>Actinomycetospora</taxon>
    </lineage>
</organism>
<evidence type="ECO:0000313" key="2">
    <source>
        <dbReference type="Proteomes" id="UP000535890"/>
    </source>
</evidence>
<dbReference type="InterPro" id="IPR021522">
    <property type="entry name" value="MctB"/>
</dbReference>